<gene>
    <name evidence="1" type="ORF">FHX52_1917</name>
</gene>
<evidence type="ECO:0008006" key="3">
    <source>
        <dbReference type="Google" id="ProtNLM"/>
    </source>
</evidence>
<proteinExistence type="predicted"/>
<dbReference type="OrthoDB" id="7943907at2"/>
<evidence type="ECO:0000313" key="2">
    <source>
        <dbReference type="Proteomes" id="UP000320085"/>
    </source>
</evidence>
<evidence type="ECO:0000313" key="1">
    <source>
        <dbReference type="EMBL" id="TQN48771.1"/>
    </source>
</evidence>
<organism evidence="1 2">
    <name type="scientific">Humibacillus xanthopallidus</name>
    <dbReference type="NCBI Taxonomy" id="412689"/>
    <lineage>
        <taxon>Bacteria</taxon>
        <taxon>Bacillati</taxon>
        <taxon>Actinomycetota</taxon>
        <taxon>Actinomycetes</taxon>
        <taxon>Micrococcales</taxon>
        <taxon>Intrasporangiaceae</taxon>
        <taxon>Humibacillus</taxon>
    </lineage>
</organism>
<sequence>MPAAYVILSHGEGGQIPRLARAILSSSPDATVFVTHDARRGALPSLEVERVHSRAHGRRSDWGSWDLVAVTLEAMQWARDTVDPDLVVVLSGQCYPARPLLEWESELRAAGGGWQGTATPLVYTPAWGRRQGSGDDNLTRYAYRWFRARPIDGALRAEDRSAKVMWAVAHRTEPVLSLRNVSRGRGAYVGLRRLESPRRRRDRGAVYMGSQWLAMDRRLLATVLEELTEGSELRRRYEHSIIPDESAIQTVLARVQPPTVSVPTSYCVWEPDKDETRTMTVDDLADIRASTSPFCRKVDPDRSAELLDALDRSTGVA</sequence>
<name>A0A543PXJ7_9MICO</name>
<accession>A0A543PXJ7</accession>
<protein>
    <recommendedName>
        <fullName evidence="3">Core-2/I-Branching enzyme</fullName>
    </recommendedName>
</protein>
<comment type="caution">
    <text evidence="1">The sequence shown here is derived from an EMBL/GenBank/DDBJ whole genome shotgun (WGS) entry which is preliminary data.</text>
</comment>
<dbReference type="EMBL" id="VFQF01000001">
    <property type="protein sequence ID" value="TQN48771.1"/>
    <property type="molecule type" value="Genomic_DNA"/>
</dbReference>
<dbReference type="Proteomes" id="UP000320085">
    <property type="component" value="Unassembled WGS sequence"/>
</dbReference>
<dbReference type="AlphaFoldDB" id="A0A543PXJ7"/>
<dbReference type="RefSeq" id="WP_141821658.1">
    <property type="nucleotide sequence ID" value="NZ_BAAAQC010000022.1"/>
</dbReference>
<reference evidence="1 2" key="1">
    <citation type="submission" date="2019-06" db="EMBL/GenBank/DDBJ databases">
        <title>Sequencing the genomes of 1000 actinobacteria strains.</title>
        <authorList>
            <person name="Klenk H.-P."/>
        </authorList>
    </citation>
    <scope>NUCLEOTIDE SEQUENCE [LARGE SCALE GENOMIC DNA]</scope>
    <source>
        <strain evidence="1 2">DSM 21776</strain>
    </source>
</reference>